<dbReference type="CDD" id="cd00082">
    <property type="entry name" value="HisKA"/>
    <property type="match status" value="1"/>
</dbReference>
<evidence type="ECO:0000259" key="16">
    <source>
        <dbReference type="PROSITE" id="PS50113"/>
    </source>
</evidence>
<evidence type="ECO:0000256" key="6">
    <source>
        <dbReference type="ARBA" id="ARBA00022679"/>
    </source>
</evidence>
<dbReference type="SMART" id="SM00387">
    <property type="entry name" value="HATPase_c"/>
    <property type="match status" value="1"/>
</dbReference>
<gene>
    <name evidence="17" type="ORF">EGI11_02190</name>
</gene>
<dbReference type="InterPro" id="IPR001610">
    <property type="entry name" value="PAC"/>
</dbReference>
<dbReference type="CDD" id="cd00130">
    <property type="entry name" value="PAS"/>
    <property type="match status" value="1"/>
</dbReference>
<evidence type="ECO:0000256" key="13">
    <source>
        <dbReference type="ARBA" id="ARBA00023136"/>
    </source>
</evidence>
<name>A0A3N0X0N6_9FLAO</name>
<dbReference type="Pfam" id="PF00512">
    <property type="entry name" value="HisKA"/>
    <property type="match status" value="1"/>
</dbReference>
<protein>
    <recommendedName>
        <fullName evidence="3">histidine kinase</fullName>
        <ecNumber evidence="3">2.7.13.3</ecNumber>
    </recommendedName>
</protein>
<dbReference type="FunFam" id="3.30.565.10:FF:000023">
    <property type="entry name" value="PAS domain-containing sensor histidine kinase"/>
    <property type="match status" value="1"/>
</dbReference>
<dbReference type="InterPro" id="IPR050351">
    <property type="entry name" value="BphY/WalK/GraS-like"/>
</dbReference>
<comment type="caution">
    <text evidence="17">The sequence shown here is derived from an EMBL/GenBank/DDBJ whole genome shotgun (WGS) entry which is preliminary data.</text>
</comment>
<evidence type="ECO:0000256" key="12">
    <source>
        <dbReference type="ARBA" id="ARBA00023012"/>
    </source>
</evidence>
<feature type="domain" description="PAC" evidence="16">
    <location>
        <begin position="346"/>
        <end position="399"/>
    </location>
</feature>
<dbReference type="GO" id="GO:0004721">
    <property type="term" value="F:phosphoprotein phosphatase activity"/>
    <property type="evidence" value="ECO:0007669"/>
    <property type="project" value="TreeGrafter"/>
</dbReference>
<evidence type="ECO:0000256" key="3">
    <source>
        <dbReference type="ARBA" id="ARBA00012438"/>
    </source>
</evidence>
<keyword evidence="5" id="KW-0597">Phosphoprotein</keyword>
<reference evidence="18" key="1">
    <citation type="submission" date="2018-11" db="EMBL/GenBank/DDBJ databases">
        <title>Proposal to divide the Flavobacteriaceae and reorganize its genera based on Amino Acid Identity values calculated from whole genome sequences.</title>
        <authorList>
            <person name="Nicholson A.C."/>
            <person name="Gulvik C.A."/>
            <person name="Whitney A.M."/>
            <person name="Humrighouse B.W."/>
            <person name="Bell M."/>
            <person name="Holmens B."/>
            <person name="Steigerwalt A."/>
            <person name="Villarma A."/>
            <person name="Sheth M."/>
            <person name="Batra D."/>
            <person name="Pryor J."/>
            <person name="Bernardet J.-F."/>
            <person name="Hugo C."/>
            <person name="Kampfer P."/>
            <person name="Newman J."/>
            <person name="Mcquiston J.R."/>
        </authorList>
    </citation>
    <scope>NUCLEOTIDE SEQUENCE [LARGE SCALE GENOMIC DNA]</scope>
    <source>
        <strain evidence="18">H3056</strain>
    </source>
</reference>
<dbReference type="EMBL" id="RJUG01000001">
    <property type="protein sequence ID" value="ROI10725.1"/>
    <property type="molecule type" value="Genomic_DNA"/>
</dbReference>
<dbReference type="SMART" id="SM00086">
    <property type="entry name" value="PAC"/>
    <property type="match status" value="2"/>
</dbReference>
<dbReference type="Gene3D" id="3.30.450.20">
    <property type="entry name" value="PAS domain"/>
    <property type="match status" value="3"/>
</dbReference>
<feature type="domain" description="PAS" evidence="15">
    <location>
        <begin position="273"/>
        <end position="343"/>
    </location>
</feature>
<dbReference type="InterPro" id="IPR035965">
    <property type="entry name" value="PAS-like_dom_sf"/>
</dbReference>
<organism evidence="17 18">
    <name type="scientific">Kaistella daneshvariae</name>
    <dbReference type="NCBI Taxonomy" id="2487074"/>
    <lineage>
        <taxon>Bacteria</taxon>
        <taxon>Pseudomonadati</taxon>
        <taxon>Bacteroidota</taxon>
        <taxon>Flavobacteriia</taxon>
        <taxon>Flavobacteriales</taxon>
        <taxon>Weeksellaceae</taxon>
        <taxon>Chryseobacterium group</taxon>
        <taxon>Kaistella</taxon>
    </lineage>
</organism>
<evidence type="ECO:0000256" key="7">
    <source>
        <dbReference type="ARBA" id="ARBA00022692"/>
    </source>
</evidence>
<dbReference type="InterPro" id="IPR013656">
    <property type="entry name" value="PAS_4"/>
</dbReference>
<dbReference type="GO" id="GO:0005886">
    <property type="term" value="C:plasma membrane"/>
    <property type="evidence" value="ECO:0007669"/>
    <property type="project" value="UniProtKB-SubCell"/>
</dbReference>
<dbReference type="PROSITE" id="PS50109">
    <property type="entry name" value="HIS_KIN"/>
    <property type="match status" value="1"/>
</dbReference>
<keyword evidence="9 17" id="KW-0418">Kinase</keyword>
<dbReference type="Gene3D" id="1.10.287.130">
    <property type="match status" value="1"/>
</dbReference>
<dbReference type="InterPro" id="IPR036890">
    <property type="entry name" value="HATPase_C_sf"/>
</dbReference>
<dbReference type="Proteomes" id="UP000270224">
    <property type="component" value="Unassembled WGS sequence"/>
</dbReference>
<evidence type="ECO:0000313" key="18">
    <source>
        <dbReference type="Proteomes" id="UP000270224"/>
    </source>
</evidence>
<keyword evidence="4" id="KW-1003">Cell membrane</keyword>
<keyword evidence="10" id="KW-0067">ATP-binding</keyword>
<sequence>MFVLMKNFLNGTISPESIISLFSQAPVGLALLMGEDFVIENANTQILQFWQKDSQVIGLPILEALPEIADQEFPKILRKVFKTGKTYKGSKTKALLERDGLLHTFYFDFIFAPIFSEGVITGTSVVAIDVTEAVLSERKLQENELLFKELMEISDHSTALYKGEDLVIEFANDQMIKTWGKTRAVIGKKLEEALPELEGQPFIDILKNIFRTGESYIAKEDPVDLEVDGRLQTFYYSFSYRPLRDASGKVYAVWNSATDVTELVQARIQAQNAVREYRDLAEAMPHIVWTTDLEGKLVYYNNSLTNFLNLKEEDIDSFDFSTVIHPEDLIRFKEVWEKSTKEQKFFEMEFRLYNPEKNDFVWFLNRATPILDEDGNLIRWIGTSTNIDEFKTLSAQKDTFLGIASHELKTPLTSLKLYAQVLERMLRKTGDGKNAEFAKKMDVQIVKLTSLIGDLLDVTKINSGKIYLNEDVFDFEKLVVEVVEDQQMSTAYKIDLHAKPVGMVFADRDRIAQVITNLISNAIKYSPKADSIVVTVTDTENYVELSVQDFGIGMAADKKDKVFEQYYRVSGDEQSTFPGLGLGLYISSQIVERSHGKISVKSTLGYGSTFCFSLPKVNS</sequence>
<dbReference type="GO" id="GO:0000155">
    <property type="term" value="F:phosphorelay sensor kinase activity"/>
    <property type="evidence" value="ECO:0007669"/>
    <property type="project" value="InterPro"/>
</dbReference>
<dbReference type="InterPro" id="IPR004358">
    <property type="entry name" value="Sig_transdc_His_kin-like_C"/>
</dbReference>
<dbReference type="SMART" id="SM00388">
    <property type="entry name" value="HisKA"/>
    <property type="match status" value="1"/>
</dbReference>
<keyword evidence="8" id="KW-0547">Nucleotide-binding</keyword>
<dbReference type="AlphaFoldDB" id="A0A3N0X0N6"/>
<evidence type="ECO:0000256" key="2">
    <source>
        <dbReference type="ARBA" id="ARBA00004651"/>
    </source>
</evidence>
<dbReference type="FunFam" id="3.30.450.20:FF:000099">
    <property type="entry name" value="Sensory box sensor histidine kinase"/>
    <property type="match status" value="1"/>
</dbReference>
<dbReference type="Gene3D" id="3.30.565.10">
    <property type="entry name" value="Histidine kinase-like ATPase, C-terminal domain"/>
    <property type="match status" value="1"/>
</dbReference>
<dbReference type="GO" id="GO:0005524">
    <property type="term" value="F:ATP binding"/>
    <property type="evidence" value="ECO:0007669"/>
    <property type="project" value="UniProtKB-KW"/>
</dbReference>
<evidence type="ECO:0000256" key="11">
    <source>
        <dbReference type="ARBA" id="ARBA00022989"/>
    </source>
</evidence>
<comment type="catalytic activity">
    <reaction evidence="1">
        <text>ATP + protein L-histidine = ADP + protein N-phospho-L-histidine.</text>
        <dbReference type="EC" id="2.7.13.3"/>
    </reaction>
</comment>
<dbReference type="Pfam" id="PF08447">
    <property type="entry name" value="PAS_3"/>
    <property type="match status" value="1"/>
</dbReference>
<dbReference type="InterPro" id="IPR005467">
    <property type="entry name" value="His_kinase_dom"/>
</dbReference>
<dbReference type="InterPro" id="IPR003594">
    <property type="entry name" value="HATPase_dom"/>
</dbReference>
<dbReference type="InterPro" id="IPR000014">
    <property type="entry name" value="PAS"/>
</dbReference>
<dbReference type="EC" id="2.7.13.3" evidence="3"/>
<evidence type="ECO:0000259" key="14">
    <source>
        <dbReference type="PROSITE" id="PS50109"/>
    </source>
</evidence>
<keyword evidence="7" id="KW-0812">Transmembrane</keyword>
<evidence type="ECO:0000256" key="9">
    <source>
        <dbReference type="ARBA" id="ARBA00022777"/>
    </source>
</evidence>
<dbReference type="InterPro" id="IPR013655">
    <property type="entry name" value="PAS_fold_3"/>
</dbReference>
<evidence type="ECO:0000256" key="8">
    <source>
        <dbReference type="ARBA" id="ARBA00022741"/>
    </source>
</evidence>
<accession>A0A3N0X0N6</accession>
<feature type="domain" description="PAC" evidence="16">
    <location>
        <begin position="211"/>
        <end position="272"/>
    </location>
</feature>
<dbReference type="Pfam" id="PF02518">
    <property type="entry name" value="HATPase_c"/>
    <property type="match status" value="1"/>
</dbReference>
<evidence type="ECO:0000256" key="4">
    <source>
        <dbReference type="ARBA" id="ARBA00022475"/>
    </source>
</evidence>
<dbReference type="SUPFAM" id="SSF55785">
    <property type="entry name" value="PYP-like sensor domain (PAS domain)"/>
    <property type="match status" value="3"/>
</dbReference>
<dbReference type="InterPro" id="IPR003661">
    <property type="entry name" value="HisK_dim/P_dom"/>
</dbReference>
<dbReference type="NCBIfam" id="TIGR00229">
    <property type="entry name" value="sensory_box"/>
    <property type="match status" value="1"/>
</dbReference>
<evidence type="ECO:0000313" key="17">
    <source>
        <dbReference type="EMBL" id="ROI10725.1"/>
    </source>
</evidence>
<dbReference type="Pfam" id="PF08448">
    <property type="entry name" value="PAS_4"/>
    <property type="match status" value="2"/>
</dbReference>
<dbReference type="SUPFAM" id="SSF55874">
    <property type="entry name" value="ATPase domain of HSP90 chaperone/DNA topoisomerase II/histidine kinase"/>
    <property type="match status" value="1"/>
</dbReference>
<keyword evidence="11" id="KW-1133">Transmembrane helix</keyword>
<evidence type="ECO:0000259" key="15">
    <source>
        <dbReference type="PROSITE" id="PS50112"/>
    </source>
</evidence>
<dbReference type="PANTHER" id="PTHR45453:SF2">
    <property type="entry name" value="HISTIDINE KINASE"/>
    <property type="match status" value="1"/>
</dbReference>
<dbReference type="CDD" id="cd00075">
    <property type="entry name" value="HATPase"/>
    <property type="match status" value="1"/>
</dbReference>
<dbReference type="InterPro" id="IPR036097">
    <property type="entry name" value="HisK_dim/P_sf"/>
</dbReference>
<feature type="domain" description="Histidine kinase" evidence="14">
    <location>
        <begin position="403"/>
        <end position="618"/>
    </location>
</feature>
<dbReference type="PRINTS" id="PR00344">
    <property type="entry name" value="BCTRLSENSOR"/>
</dbReference>
<dbReference type="PROSITE" id="PS50112">
    <property type="entry name" value="PAS"/>
    <property type="match status" value="1"/>
</dbReference>
<dbReference type="SUPFAM" id="SSF47384">
    <property type="entry name" value="Homodimeric domain of signal transducing histidine kinase"/>
    <property type="match status" value="1"/>
</dbReference>
<evidence type="ECO:0000256" key="5">
    <source>
        <dbReference type="ARBA" id="ARBA00022553"/>
    </source>
</evidence>
<dbReference type="InterPro" id="IPR000700">
    <property type="entry name" value="PAS-assoc_C"/>
</dbReference>
<keyword evidence="13" id="KW-0472">Membrane</keyword>
<keyword evidence="6" id="KW-0808">Transferase</keyword>
<evidence type="ECO:0000256" key="1">
    <source>
        <dbReference type="ARBA" id="ARBA00000085"/>
    </source>
</evidence>
<comment type="subcellular location">
    <subcellularLocation>
        <location evidence="2">Cell membrane</location>
        <topology evidence="2">Multi-pass membrane protein</topology>
    </subcellularLocation>
</comment>
<evidence type="ECO:0000256" key="10">
    <source>
        <dbReference type="ARBA" id="ARBA00022840"/>
    </source>
</evidence>
<dbReference type="OrthoDB" id="9766459at2"/>
<proteinExistence type="predicted"/>
<dbReference type="SMART" id="SM00091">
    <property type="entry name" value="PAS"/>
    <property type="match status" value="3"/>
</dbReference>
<dbReference type="PROSITE" id="PS50113">
    <property type="entry name" value="PAC"/>
    <property type="match status" value="2"/>
</dbReference>
<dbReference type="GO" id="GO:0016036">
    <property type="term" value="P:cellular response to phosphate starvation"/>
    <property type="evidence" value="ECO:0007669"/>
    <property type="project" value="TreeGrafter"/>
</dbReference>
<dbReference type="PANTHER" id="PTHR45453">
    <property type="entry name" value="PHOSPHATE REGULON SENSOR PROTEIN PHOR"/>
    <property type="match status" value="1"/>
</dbReference>
<keyword evidence="12" id="KW-0902">Two-component regulatory system</keyword>